<evidence type="ECO:0000259" key="7">
    <source>
        <dbReference type="Pfam" id="PF01494"/>
    </source>
</evidence>
<name>A0ABR2UVY1_9PEZI</name>
<evidence type="ECO:0000256" key="2">
    <source>
        <dbReference type="ARBA" id="ARBA00005179"/>
    </source>
</evidence>
<dbReference type="InterPro" id="IPR050562">
    <property type="entry name" value="FAD_mOase_fung"/>
</dbReference>
<organism evidence="8 9">
    <name type="scientific">Seiridium unicorne</name>
    <dbReference type="NCBI Taxonomy" id="138068"/>
    <lineage>
        <taxon>Eukaryota</taxon>
        <taxon>Fungi</taxon>
        <taxon>Dikarya</taxon>
        <taxon>Ascomycota</taxon>
        <taxon>Pezizomycotina</taxon>
        <taxon>Sordariomycetes</taxon>
        <taxon>Xylariomycetidae</taxon>
        <taxon>Amphisphaeriales</taxon>
        <taxon>Sporocadaceae</taxon>
        <taxon>Seiridium</taxon>
    </lineage>
</organism>
<sequence length="270" mass="30182">MAQLRKAASLLVQMESTAEYATACKTWLAQILGHHGRGWIIGVTCRCLYGSTGHAPGLELGWEWDLHSSGIAMQLFGTEDMSWFLFYDKLSSPTRERKRYSDDEWVMLADLPEGILKKWSWNRIVLVGDAASKKTPNIGQGWNCGVQDVVVLINDLQDTLKTQQDTTPTTEALADIFQKYQETRLPDLEVCMSAAAGATRAAAWGTWSVWLKDRFITPLLGGNKEAFRQGPGALISKSRILEFLPEGNALRGAIKWKYTSKVQIDGTRRI</sequence>
<keyword evidence="6" id="KW-0560">Oxidoreductase</keyword>
<comment type="pathway">
    <text evidence="2">Secondary metabolite biosynthesis.</text>
</comment>
<dbReference type="InterPro" id="IPR036188">
    <property type="entry name" value="FAD/NAD-bd_sf"/>
</dbReference>
<dbReference type="EMBL" id="JARVKF010000342">
    <property type="protein sequence ID" value="KAK9418837.1"/>
    <property type="molecule type" value="Genomic_DNA"/>
</dbReference>
<dbReference type="PANTHER" id="PTHR47356">
    <property type="entry name" value="FAD-DEPENDENT MONOOXYGENASE ASQG-RELATED"/>
    <property type="match status" value="1"/>
</dbReference>
<dbReference type="PANTHER" id="PTHR47356:SF2">
    <property type="entry name" value="FAD-BINDING DOMAIN-CONTAINING PROTEIN-RELATED"/>
    <property type="match status" value="1"/>
</dbReference>
<comment type="caution">
    <text evidence="8">The sequence shown here is derived from an EMBL/GenBank/DDBJ whole genome shotgun (WGS) entry which is preliminary data.</text>
</comment>
<evidence type="ECO:0000256" key="4">
    <source>
        <dbReference type="ARBA" id="ARBA00022630"/>
    </source>
</evidence>
<evidence type="ECO:0000256" key="6">
    <source>
        <dbReference type="ARBA" id="ARBA00023002"/>
    </source>
</evidence>
<evidence type="ECO:0000313" key="8">
    <source>
        <dbReference type="EMBL" id="KAK9418837.1"/>
    </source>
</evidence>
<dbReference type="Proteomes" id="UP001408356">
    <property type="component" value="Unassembled WGS sequence"/>
</dbReference>
<accession>A0ABR2UVY1</accession>
<evidence type="ECO:0000313" key="9">
    <source>
        <dbReference type="Proteomes" id="UP001408356"/>
    </source>
</evidence>
<keyword evidence="9" id="KW-1185">Reference proteome</keyword>
<reference evidence="8 9" key="1">
    <citation type="journal article" date="2024" name="J. Plant Pathol.">
        <title>Sequence and assembly of the genome of Seiridium unicorne, isolate CBS 538.82, causal agent of cypress canker disease.</title>
        <authorList>
            <person name="Scali E."/>
            <person name="Rocca G.D."/>
            <person name="Danti R."/>
            <person name="Garbelotto M."/>
            <person name="Barberini S."/>
            <person name="Baroncelli R."/>
            <person name="Emiliani G."/>
        </authorList>
    </citation>
    <scope>NUCLEOTIDE SEQUENCE [LARGE SCALE GENOMIC DNA]</scope>
    <source>
        <strain evidence="8 9">BM-138-508</strain>
    </source>
</reference>
<dbReference type="Gene3D" id="3.50.50.60">
    <property type="entry name" value="FAD/NAD(P)-binding domain"/>
    <property type="match status" value="1"/>
</dbReference>
<evidence type="ECO:0000256" key="3">
    <source>
        <dbReference type="ARBA" id="ARBA00007992"/>
    </source>
</evidence>
<keyword evidence="4" id="KW-0285">Flavoprotein</keyword>
<proteinExistence type="inferred from homology"/>
<feature type="domain" description="FAD-binding" evidence="7">
    <location>
        <begin position="102"/>
        <end position="163"/>
    </location>
</feature>
<dbReference type="InterPro" id="IPR002938">
    <property type="entry name" value="FAD-bd"/>
</dbReference>
<comment type="similarity">
    <text evidence="3">Belongs to the paxM FAD-dependent monooxygenase family.</text>
</comment>
<protein>
    <submittedName>
        <fullName evidence="8">FAD-binding domain-containing protein</fullName>
    </submittedName>
</protein>
<keyword evidence="5" id="KW-0274">FAD</keyword>
<evidence type="ECO:0000256" key="5">
    <source>
        <dbReference type="ARBA" id="ARBA00022827"/>
    </source>
</evidence>
<gene>
    <name evidence="8" type="ORF">SUNI508_07609</name>
</gene>
<dbReference type="Pfam" id="PF01494">
    <property type="entry name" value="FAD_binding_3"/>
    <property type="match status" value="1"/>
</dbReference>
<dbReference type="SUPFAM" id="SSF51905">
    <property type="entry name" value="FAD/NAD(P)-binding domain"/>
    <property type="match status" value="1"/>
</dbReference>
<comment type="cofactor">
    <cofactor evidence="1">
        <name>FAD</name>
        <dbReference type="ChEBI" id="CHEBI:57692"/>
    </cofactor>
</comment>
<evidence type="ECO:0000256" key="1">
    <source>
        <dbReference type="ARBA" id="ARBA00001974"/>
    </source>
</evidence>